<evidence type="ECO:0000313" key="3">
    <source>
        <dbReference type="Proteomes" id="UP000064912"/>
    </source>
</evidence>
<dbReference type="InterPro" id="IPR002514">
    <property type="entry name" value="Transposase_8"/>
</dbReference>
<dbReference type="EMBL" id="AP014800">
    <property type="protein sequence ID" value="BAQ70484.1"/>
    <property type="molecule type" value="Genomic_DNA"/>
</dbReference>
<name>A0A0D6B6X4_RHOSU</name>
<protein>
    <submittedName>
        <fullName evidence="2">Transposase IS3/IS911 family protein</fullName>
    </submittedName>
</protein>
<dbReference type="PANTHER" id="PTHR33609">
    <property type="entry name" value="LOW CALCIUM RESPONSE LOCUS PROTEIN S"/>
    <property type="match status" value="1"/>
</dbReference>
<dbReference type="PATRIC" id="fig|35806.4.peg.3440"/>
<dbReference type="KEGG" id="rsu:NHU_03350"/>
<organism evidence="2 3">
    <name type="scientific">Rhodovulum sulfidophilum</name>
    <name type="common">Rhodobacter sulfidophilus</name>
    <dbReference type="NCBI Taxonomy" id="35806"/>
    <lineage>
        <taxon>Bacteria</taxon>
        <taxon>Pseudomonadati</taxon>
        <taxon>Pseudomonadota</taxon>
        <taxon>Alphaproteobacteria</taxon>
        <taxon>Rhodobacterales</taxon>
        <taxon>Paracoccaceae</taxon>
        <taxon>Rhodovulum</taxon>
    </lineage>
</organism>
<proteinExistence type="predicted"/>
<dbReference type="AlphaFoldDB" id="A0A0D6B6X4"/>
<dbReference type="GO" id="GO:0004803">
    <property type="term" value="F:transposase activity"/>
    <property type="evidence" value="ECO:0007669"/>
    <property type="project" value="InterPro"/>
</dbReference>
<evidence type="ECO:0000313" key="2">
    <source>
        <dbReference type="EMBL" id="BAQ70484.1"/>
    </source>
</evidence>
<feature type="region of interest" description="Disordered" evidence="1">
    <location>
        <begin position="117"/>
        <end position="136"/>
    </location>
</feature>
<dbReference type="Pfam" id="PF01527">
    <property type="entry name" value="HTH_Tnp_1"/>
    <property type="match status" value="1"/>
</dbReference>
<dbReference type="GO" id="GO:0003677">
    <property type="term" value="F:DNA binding"/>
    <property type="evidence" value="ECO:0007669"/>
    <property type="project" value="InterPro"/>
</dbReference>
<gene>
    <name evidence="2" type="ORF">NHU_03350</name>
</gene>
<dbReference type="GO" id="GO:0006313">
    <property type="term" value="P:DNA transposition"/>
    <property type="evidence" value="ECO:0007669"/>
    <property type="project" value="InterPro"/>
</dbReference>
<sequence length="136" mass="15051">MKRTSVTDEQIIGIQAEHEAGAKCPDLYREHRMPEGTVYNWKASFGGMTVSEAKRPKALEDQNAKLKKRPAGQMLDLAAIKDLITKNGTVRREARSGRIVLASHGLSARRACRIVDADRKMGRNQAQRAPDTAPRG</sequence>
<dbReference type="InterPro" id="IPR009057">
    <property type="entry name" value="Homeodomain-like_sf"/>
</dbReference>
<dbReference type="InterPro" id="IPR052546">
    <property type="entry name" value="Transposase_8_domain"/>
</dbReference>
<dbReference type="SUPFAM" id="SSF46689">
    <property type="entry name" value="Homeodomain-like"/>
    <property type="match status" value="1"/>
</dbReference>
<dbReference type="Proteomes" id="UP000064912">
    <property type="component" value="Chromosome"/>
</dbReference>
<evidence type="ECO:0000256" key="1">
    <source>
        <dbReference type="SAM" id="MobiDB-lite"/>
    </source>
</evidence>
<reference evidence="2 3" key="1">
    <citation type="submission" date="2015-02" db="EMBL/GenBank/DDBJ databases">
        <title>Genome sequene of Rhodovulum sulfidophilum DSM 2351.</title>
        <authorList>
            <person name="Nagao N."/>
        </authorList>
    </citation>
    <scope>NUCLEOTIDE SEQUENCE [LARGE SCALE GENOMIC DNA]</scope>
    <source>
        <strain evidence="2 3">DSM 2351</strain>
    </source>
</reference>
<dbReference type="PANTHER" id="PTHR33609:SF1">
    <property type="entry name" value="TRANSPOSASE"/>
    <property type="match status" value="1"/>
</dbReference>
<accession>A0A0D6B6X4</accession>